<sequence length="64" mass="7005">MSWLDKLKNRAQRAKGRAKEGAGRGSRDPGLEAEGRKDRVAGGAKQAGEKIKDAAREARRTTER</sequence>
<evidence type="ECO:0000313" key="5">
    <source>
        <dbReference type="Proteomes" id="UP000614047"/>
    </source>
</evidence>
<comment type="caution">
    <text evidence="4">The sequence shown here is derived from an EMBL/GenBank/DDBJ whole genome shotgun (WGS) entry which is preliminary data.</text>
</comment>
<feature type="domain" description="CsbD-like" evidence="3">
    <location>
        <begin position="5"/>
        <end position="56"/>
    </location>
</feature>
<evidence type="ECO:0000313" key="4">
    <source>
        <dbReference type="EMBL" id="MBG6087398.1"/>
    </source>
</evidence>
<comment type="similarity">
    <text evidence="1">Belongs to the UPF0337 (CsbD) family.</text>
</comment>
<evidence type="ECO:0000256" key="2">
    <source>
        <dbReference type="SAM" id="MobiDB-lite"/>
    </source>
</evidence>
<evidence type="ECO:0000256" key="1">
    <source>
        <dbReference type="ARBA" id="ARBA00009129"/>
    </source>
</evidence>
<gene>
    <name evidence="4" type="ORF">IW256_001511</name>
</gene>
<dbReference type="InterPro" id="IPR036629">
    <property type="entry name" value="YjbJ_sf"/>
</dbReference>
<dbReference type="EMBL" id="JADOUA010000001">
    <property type="protein sequence ID" value="MBG6087398.1"/>
    <property type="molecule type" value="Genomic_DNA"/>
</dbReference>
<dbReference type="InterPro" id="IPR008462">
    <property type="entry name" value="CsbD"/>
</dbReference>
<organism evidence="4 5">
    <name type="scientific">Actinomadura viridis</name>
    <dbReference type="NCBI Taxonomy" id="58110"/>
    <lineage>
        <taxon>Bacteria</taxon>
        <taxon>Bacillati</taxon>
        <taxon>Actinomycetota</taxon>
        <taxon>Actinomycetes</taxon>
        <taxon>Streptosporangiales</taxon>
        <taxon>Thermomonosporaceae</taxon>
        <taxon>Actinomadura</taxon>
    </lineage>
</organism>
<dbReference type="RefSeq" id="WP_197010265.1">
    <property type="nucleotide sequence ID" value="NZ_BAABES010000006.1"/>
</dbReference>
<protein>
    <submittedName>
        <fullName evidence="4">Uncharacterized protein YjbJ (UPF0337 family)</fullName>
    </submittedName>
</protein>
<dbReference type="Pfam" id="PF05532">
    <property type="entry name" value="CsbD"/>
    <property type="match status" value="1"/>
</dbReference>
<feature type="compositionally biased region" description="Basic and acidic residues" evidence="2">
    <location>
        <begin position="17"/>
        <end position="40"/>
    </location>
</feature>
<accession>A0A931DIL3</accession>
<keyword evidence="5" id="KW-1185">Reference proteome</keyword>
<feature type="region of interest" description="Disordered" evidence="2">
    <location>
        <begin position="1"/>
        <end position="64"/>
    </location>
</feature>
<proteinExistence type="inferred from homology"/>
<name>A0A931DIL3_9ACTN</name>
<evidence type="ECO:0000259" key="3">
    <source>
        <dbReference type="Pfam" id="PF05532"/>
    </source>
</evidence>
<dbReference type="Gene3D" id="1.10.1470.10">
    <property type="entry name" value="YjbJ"/>
    <property type="match status" value="1"/>
</dbReference>
<dbReference type="Proteomes" id="UP000614047">
    <property type="component" value="Unassembled WGS sequence"/>
</dbReference>
<dbReference type="AlphaFoldDB" id="A0A931DIL3"/>
<reference evidence="4" key="1">
    <citation type="submission" date="2020-11" db="EMBL/GenBank/DDBJ databases">
        <title>Sequencing the genomes of 1000 actinobacteria strains.</title>
        <authorList>
            <person name="Klenk H.-P."/>
        </authorList>
    </citation>
    <scope>NUCLEOTIDE SEQUENCE</scope>
    <source>
        <strain evidence="4">DSM 43175</strain>
    </source>
</reference>
<dbReference type="SUPFAM" id="SSF69047">
    <property type="entry name" value="Hypothetical protein YjbJ"/>
    <property type="match status" value="1"/>
</dbReference>
<feature type="compositionally biased region" description="Basic and acidic residues" evidence="2">
    <location>
        <begin position="47"/>
        <end position="64"/>
    </location>
</feature>